<proteinExistence type="predicted"/>
<dbReference type="Pfam" id="PF13597">
    <property type="entry name" value="NRDD"/>
    <property type="match status" value="1"/>
</dbReference>
<protein>
    <submittedName>
        <fullName evidence="1">Uncharacterized protein</fullName>
    </submittedName>
</protein>
<evidence type="ECO:0000313" key="2">
    <source>
        <dbReference type="Proteomes" id="UP000176752"/>
    </source>
</evidence>
<accession>A0A1G2DWS4</accession>
<dbReference type="STRING" id="1801660.A2Z78_01680"/>
<dbReference type="GO" id="GO:0006260">
    <property type="term" value="P:DNA replication"/>
    <property type="evidence" value="ECO:0007669"/>
    <property type="project" value="InterPro"/>
</dbReference>
<organism evidence="1 2">
    <name type="scientific">Candidatus Nealsonbacteria bacterium RBG_13_36_15</name>
    <dbReference type="NCBI Taxonomy" id="1801660"/>
    <lineage>
        <taxon>Bacteria</taxon>
        <taxon>Candidatus Nealsoniibacteriota</taxon>
    </lineage>
</organism>
<dbReference type="GO" id="GO:0008998">
    <property type="term" value="F:ribonucleoside-triphosphate reductase (thioredoxin) activity"/>
    <property type="evidence" value="ECO:0007669"/>
    <property type="project" value="InterPro"/>
</dbReference>
<gene>
    <name evidence="1" type="ORF">A2Z78_01680</name>
</gene>
<evidence type="ECO:0000313" key="1">
    <source>
        <dbReference type="EMBL" id="OGZ18044.1"/>
    </source>
</evidence>
<dbReference type="InterPro" id="IPR012833">
    <property type="entry name" value="NrdD"/>
</dbReference>
<name>A0A1G2DWS4_9BACT</name>
<reference evidence="1 2" key="1">
    <citation type="journal article" date="2016" name="Nat. Commun.">
        <title>Thousands of microbial genomes shed light on interconnected biogeochemical processes in an aquifer system.</title>
        <authorList>
            <person name="Anantharaman K."/>
            <person name="Brown C.T."/>
            <person name="Hug L.A."/>
            <person name="Sharon I."/>
            <person name="Castelle C.J."/>
            <person name="Probst A.J."/>
            <person name="Thomas B.C."/>
            <person name="Singh A."/>
            <person name="Wilkins M.J."/>
            <person name="Karaoz U."/>
            <person name="Brodie E.L."/>
            <person name="Williams K.H."/>
            <person name="Hubbard S.S."/>
            <person name="Banfield J.F."/>
        </authorList>
    </citation>
    <scope>NUCLEOTIDE SEQUENCE [LARGE SCALE GENOMIC DNA]</scope>
</reference>
<dbReference type="EMBL" id="MHLV01000006">
    <property type="protein sequence ID" value="OGZ18044.1"/>
    <property type="molecule type" value="Genomic_DNA"/>
</dbReference>
<sequence length="107" mass="12492">MATVKNANNKFMVSSSNHYCHDCRAKIEIKDKKIKNGFLCVYENGGEKFTAFKCNDCFARNPTLTNFRKCEVYSRVVGYLRPVQQWNLGKKEEFGERKEYKLTEDCS</sequence>
<dbReference type="Proteomes" id="UP000176752">
    <property type="component" value="Unassembled WGS sequence"/>
</dbReference>
<comment type="caution">
    <text evidence="1">The sequence shown here is derived from an EMBL/GenBank/DDBJ whole genome shotgun (WGS) entry which is preliminary data.</text>
</comment>
<dbReference type="AlphaFoldDB" id="A0A1G2DWS4"/>